<reference evidence="1 2" key="1">
    <citation type="journal article" date="2021" name="Nat. Plants">
        <title>The Taxus genome provides insights into paclitaxel biosynthesis.</title>
        <authorList>
            <person name="Xiong X."/>
            <person name="Gou J."/>
            <person name="Liao Q."/>
            <person name="Li Y."/>
            <person name="Zhou Q."/>
            <person name="Bi G."/>
            <person name="Li C."/>
            <person name="Du R."/>
            <person name="Wang X."/>
            <person name="Sun T."/>
            <person name="Guo L."/>
            <person name="Liang H."/>
            <person name="Lu P."/>
            <person name="Wu Y."/>
            <person name="Zhang Z."/>
            <person name="Ro D.K."/>
            <person name="Shang Y."/>
            <person name="Huang S."/>
            <person name="Yan J."/>
        </authorList>
    </citation>
    <scope>NUCLEOTIDE SEQUENCE [LARGE SCALE GENOMIC DNA]</scope>
    <source>
        <strain evidence="1">Ta-2019</strain>
    </source>
</reference>
<dbReference type="EMBL" id="JAHRHJ020003257">
    <property type="protein sequence ID" value="KAH9292100.1"/>
    <property type="molecule type" value="Genomic_DNA"/>
</dbReference>
<evidence type="ECO:0000313" key="1">
    <source>
        <dbReference type="EMBL" id="KAH9292100.1"/>
    </source>
</evidence>
<dbReference type="GO" id="GO:0009098">
    <property type="term" value="P:L-leucine biosynthetic process"/>
    <property type="evidence" value="ECO:0007669"/>
    <property type="project" value="TreeGrafter"/>
</dbReference>
<dbReference type="AlphaFoldDB" id="A0AA38C148"/>
<gene>
    <name evidence="1" type="ORF">KI387_042715</name>
</gene>
<protein>
    <submittedName>
        <fullName evidence="1">Uncharacterized protein</fullName>
    </submittedName>
</protein>
<dbReference type="GO" id="GO:0003852">
    <property type="term" value="F:2-isopropylmalate synthase activity"/>
    <property type="evidence" value="ECO:0007669"/>
    <property type="project" value="TreeGrafter"/>
</dbReference>
<feature type="non-terminal residue" evidence="1">
    <location>
        <position position="61"/>
    </location>
</feature>
<proteinExistence type="predicted"/>
<accession>A0AA38C148</accession>
<evidence type="ECO:0000313" key="2">
    <source>
        <dbReference type="Proteomes" id="UP000824469"/>
    </source>
</evidence>
<sequence length="61" mass="6977">TKWASAWEVVRHECRSKIVPFLATNDIHCKHKLNKFREEAVVAYACILGCPDVEFSIEDAT</sequence>
<dbReference type="GO" id="GO:0009507">
    <property type="term" value="C:chloroplast"/>
    <property type="evidence" value="ECO:0007669"/>
    <property type="project" value="TreeGrafter"/>
</dbReference>
<organism evidence="1 2">
    <name type="scientific">Taxus chinensis</name>
    <name type="common">Chinese yew</name>
    <name type="synonym">Taxus wallichiana var. chinensis</name>
    <dbReference type="NCBI Taxonomy" id="29808"/>
    <lineage>
        <taxon>Eukaryota</taxon>
        <taxon>Viridiplantae</taxon>
        <taxon>Streptophyta</taxon>
        <taxon>Embryophyta</taxon>
        <taxon>Tracheophyta</taxon>
        <taxon>Spermatophyta</taxon>
        <taxon>Pinopsida</taxon>
        <taxon>Pinidae</taxon>
        <taxon>Conifers II</taxon>
        <taxon>Cupressales</taxon>
        <taxon>Taxaceae</taxon>
        <taxon>Taxus</taxon>
    </lineage>
</organism>
<dbReference type="InterPro" id="IPR050073">
    <property type="entry name" value="2-IPM_HCS-like"/>
</dbReference>
<feature type="non-terminal residue" evidence="1">
    <location>
        <position position="1"/>
    </location>
</feature>
<comment type="caution">
    <text evidence="1">The sequence shown here is derived from an EMBL/GenBank/DDBJ whole genome shotgun (WGS) entry which is preliminary data.</text>
</comment>
<name>A0AA38C148_TAXCH</name>
<dbReference type="PANTHER" id="PTHR10277">
    <property type="entry name" value="HOMOCITRATE SYNTHASE-RELATED"/>
    <property type="match status" value="1"/>
</dbReference>
<dbReference type="PANTHER" id="PTHR10277:SF9">
    <property type="entry name" value="2-ISOPROPYLMALATE SYNTHASE 1, CHLOROPLASTIC-RELATED"/>
    <property type="match status" value="1"/>
</dbReference>
<keyword evidence="2" id="KW-1185">Reference proteome</keyword>
<dbReference type="Proteomes" id="UP000824469">
    <property type="component" value="Unassembled WGS sequence"/>
</dbReference>